<dbReference type="AlphaFoldDB" id="A0A6P1C9F6"/>
<dbReference type="Proteomes" id="UP000471190">
    <property type="component" value="Unassembled WGS sequence"/>
</dbReference>
<evidence type="ECO:0000313" key="1">
    <source>
        <dbReference type="EMBL" id="MBB6492845.1"/>
    </source>
</evidence>
<accession>A0A6P1C9F6</accession>
<gene>
    <name evidence="1" type="ORF">GGD45_003253</name>
    <name evidence="2" type="ORF">GXW80_20460</name>
</gene>
<dbReference type="EMBL" id="JAADZA010000025">
    <property type="protein sequence ID" value="NEV13367.1"/>
    <property type="molecule type" value="Genomic_DNA"/>
</dbReference>
<keyword evidence="4" id="KW-1185">Reference proteome</keyword>
<protein>
    <submittedName>
        <fullName evidence="2">Uncharacterized protein</fullName>
    </submittedName>
</protein>
<dbReference type="EMBL" id="JACHBF010000008">
    <property type="protein sequence ID" value="MBB6492845.1"/>
    <property type="molecule type" value="Genomic_DNA"/>
</dbReference>
<name>A0A6P1C9F6_RHITR</name>
<sequence length="69" mass="7186">MIRARVQNIGGPFPGVGAAPEMTRDKVLPADGRAAFEKLNDAVSTSGVLINFGSFVPANDNDKQKADAA</sequence>
<reference evidence="2 3" key="1">
    <citation type="submission" date="2020-02" db="EMBL/GenBank/DDBJ databases">
        <title>Draft genome sequence of Rhizobium tropici.</title>
        <authorList>
            <person name="Khayi S."/>
            <person name="Jemo M."/>
        </authorList>
    </citation>
    <scope>NUCLEOTIDE SEQUENCE [LARGE SCALE GENOMIC DNA]</scope>
    <source>
        <strain evidence="2 3">A12</strain>
    </source>
</reference>
<comment type="caution">
    <text evidence="2">The sequence shown here is derived from an EMBL/GenBank/DDBJ whole genome shotgun (WGS) entry which is preliminary data.</text>
</comment>
<proteinExistence type="predicted"/>
<reference evidence="1 4" key="2">
    <citation type="submission" date="2020-08" db="EMBL/GenBank/DDBJ databases">
        <title>Genomic Encyclopedia of Type Strains, Phase IV (KMG-V): Genome sequencing to study the core and pangenomes of soil and plant-associated prokaryotes.</title>
        <authorList>
            <person name="Whitman W."/>
        </authorList>
    </citation>
    <scope>NUCLEOTIDE SEQUENCE [LARGE SCALE GENOMIC DNA]</scope>
    <source>
        <strain evidence="1 4">SEMIA 4059</strain>
    </source>
</reference>
<evidence type="ECO:0000313" key="3">
    <source>
        <dbReference type="Proteomes" id="UP000471190"/>
    </source>
</evidence>
<evidence type="ECO:0000313" key="2">
    <source>
        <dbReference type="EMBL" id="NEV13367.1"/>
    </source>
</evidence>
<dbReference type="RefSeq" id="WP_015339726.1">
    <property type="nucleotide sequence ID" value="NZ_JAADZA010000025.1"/>
</dbReference>
<organism evidence="2 3">
    <name type="scientific">Rhizobium tropici</name>
    <dbReference type="NCBI Taxonomy" id="398"/>
    <lineage>
        <taxon>Bacteria</taxon>
        <taxon>Pseudomonadati</taxon>
        <taxon>Pseudomonadota</taxon>
        <taxon>Alphaproteobacteria</taxon>
        <taxon>Hyphomicrobiales</taxon>
        <taxon>Rhizobiaceae</taxon>
        <taxon>Rhizobium/Agrobacterium group</taxon>
        <taxon>Rhizobium</taxon>
    </lineage>
</organism>
<evidence type="ECO:0000313" key="4">
    <source>
        <dbReference type="Proteomes" id="UP000526625"/>
    </source>
</evidence>
<dbReference type="Proteomes" id="UP000526625">
    <property type="component" value="Unassembled WGS sequence"/>
</dbReference>